<evidence type="ECO:0000313" key="8">
    <source>
        <dbReference type="EMBL" id="MBP0493322.1"/>
    </source>
</evidence>
<dbReference type="Gene3D" id="3.40.1190.20">
    <property type="match status" value="1"/>
</dbReference>
<sequence>MKGRVLIVAGSDSGGGAGIQADIKAVTAMGAYAATAITALTAQDTEGVRAVHPVPLDFLGLQIRMSLEDIGADCIKTGMLADAATIDAVCDALAGYGAPLVADPVMVAKGGARLLDPAAVETLKRRLMPLATILTPNLPEAEVLSGMAIPDLGAMRHAAELLMTLGVPAVLLKGGHLDGPVLHDVLATEDGVEVFESPRIETRHTHGTGCTLASAIAAGLAQGMGLRDSVMRARAYVAAAIRAAPGYGRGHGPLDHGVTVDPARVAALTGG</sequence>
<accession>A0A940MY41</accession>
<dbReference type="SUPFAM" id="SSF53613">
    <property type="entry name" value="Ribokinase-like"/>
    <property type="match status" value="1"/>
</dbReference>
<dbReference type="FunFam" id="3.40.1190.20:FF:000003">
    <property type="entry name" value="Phosphomethylpyrimidine kinase ThiD"/>
    <property type="match status" value="1"/>
</dbReference>
<dbReference type="GO" id="GO:0008972">
    <property type="term" value="F:phosphomethylpyrimidine kinase activity"/>
    <property type="evidence" value="ECO:0007669"/>
    <property type="project" value="InterPro"/>
</dbReference>
<evidence type="ECO:0000256" key="5">
    <source>
        <dbReference type="ARBA" id="ARBA00022777"/>
    </source>
</evidence>
<evidence type="ECO:0000256" key="1">
    <source>
        <dbReference type="ARBA" id="ARBA00004948"/>
    </source>
</evidence>
<name>A0A940MY41_9PROT</name>
<keyword evidence="3 8" id="KW-0808">Transferase</keyword>
<dbReference type="NCBIfam" id="TIGR00097">
    <property type="entry name" value="HMP-P_kinase"/>
    <property type="match status" value="1"/>
</dbReference>
<dbReference type="GO" id="GO:0008902">
    <property type="term" value="F:hydroxymethylpyrimidine kinase activity"/>
    <property type="evidence" value="ECO:0007669"/>
    <property type="project" value="UniProtKB-EC"/>
</dbReference>
<dbReference type="GO" id="GO:0009228">
    <property type="term" value="P:thiamine biosynthetic process"/>
    <property type="evidence" value="ECO:0007669"/>
    <property type="project" value="InterPro"/>
</dbReference>
<dbReference type="Pfam" id="PF08543">
    <property type="entry name" value="Phos_pyr_kin"/>
    <property type="match status" value="1"/>
</dbReference>
<evidence type="ECO:0000256" key="3">
    <source>
        <dbReference type="ARBA" id="ARBA00022679"/>
    </source>
</evidence>
<organism evidence="8 9">
    <name type="scientific">Roseomonas indoligenes</name>
    <dbReference type="NCBI Taxonomy" id="2820811"/>
    <lineage>
        <taxon>Bacteria</taxon>
        <taxon>Pseudomonadati</taxon>
        <taxon>Pseudomonadota</taxon>
        <taxon>Alphaproteobacteria</taxon>
        <taxon>Acetobacterales</taxon>
        <taxon>Roseomonadaceae</taxon>
        <taxon>Roseomonas</taxon>
    </lineage>
</organism>
<feature type="domain" description="Pyridoxamine kinase/Phosphomethylpyrimidine kinase" evidence="7">
    <location>
        <begin position="12"/>
        <end position="255"/>
    </location>
</feature>
<dbReference type="InterPro" id="IPR029056">
    <property type="entry name" value="Ribokinase-like"/>
</dbReference>
<gene>
    <name evidence="8" type="primary">thiD</name>
    <name evidence="8" type="ORF">J5Y10_11095</name>
</gene>
<evidence type="ECO:0000313" key="9">
    <source>
        <dbReference type="Proteomes" id="UP000677537"/>
    </source>
</evidence>
<dbReference type="EMBL" id="JAGIZA010000005">
    <property type="protein sequence ID" value="MBP0493322.1"/>
    <property type="molecule type" value="Genomic_DNA"/>
</dbReference>
<dbReference type="PANTHER" id="PTHR20858:SF17">
    <property type="entry name" value="HYDROXYMETHYLPYRIMIDINE_PHOSPHOMETHYLPYRIMIDINE KINASE THI20-RELATED"/>
    <property type="match status" value="1"/>
</dbReference>
<comment type="caution">
    <text evidence="8">The sequence shown here is derived from an EMBL/GenBank/DDBJ whole genome shotgun (WGS) entry which is preliminary data.</text>
</comment>
<evidence type="ECO:0000259" key="7">
    <source>
        <dbReference type="Pfam" id="PF08543"/>
    </source>
</evidence>
<evidence type="ECO:0000256" key="4">
    <source>
        <dbReference type="ARBA" id="ARBA00022741"/>
    </source>
</evidence>
<dbReference type="GO" id="GO:0005829">
    <property type="term" value="C:cytosol"/>
    <property type="evidence" value="ECO:0007669"/>
    <property type="project" value="TreeGrafter"/>
</dbReference>
<reference evidence="8" key="1">
    <citation type="submission" date="2021-03" db="EMBL/GenBank/DDBJ databases">
        <authorList>
            <person name="So Y."/>
        </authorList>
    </citation>
    <scope>NUCLEOTIDE SEQUENCE</scope>
    <source>
        <strain evidence="8">SG15</strain>
    </source>
</reference>
<dbReference type="AlphaFoldDB" id="A0A940MY41"/>
<dbReference type="InterPro" id="IPR004399">
    <property type="entry name" value="HMP/HMP-P_kinase_dom"/>
</dbReference>
<dbReference type="InterPro" id="IPR013749">
    <property type="entry name" value="PM/HMP-P_kinase-1"/>
</dbReference>
<evidence type="ECO:0000256" key="2">
    <source>
        <dbReference type="ARBA" id="ARBA00012135"/>
    </source>
</evidence>
<dbReference type="PANTHER" id="PTHR20858">
    <property type="entry name" value="PHOSPHOMETHYLPYRIMIDINE KINASE"/>
    <property type="match status" value="1"/>
</dbReference>
<dbReference type="Proteomes" id="UP000677537">
    <property type="component" value="Unassembled WGS sequence"/>
</dbReference>
<keyword evidence="9" id="KW-1185">Reference proteome</keyword>
<keyword evidence="6" id="KW-0067">ATP-binding</keyword>
<evidence type="ECO:0000256" key="6">
    <source>
        <dbReference type="ARBA" id="ARBA00022840"/>
    </source>
</evidence>
<comment type="pathway">
    <text evidence="1">Cofactor biosynthesis; thiamine diphosphate biosynthesis.</text>
</comment>
<dbReference type="CDD" id="cd01169">
    <property type="entry name" value="HMPP_kinase"/>
    <property type="match status" value="1"/>
</dbReference>
<dbReference type="EC" id="2.7.1.49" evidence="2"/>
<proteinExistence type="predicted"/>
<keyword evidence="4" id="KW-0547">Nucleotide-binding</keyword>
<dbReference type="RefSeq" id="WP_209373513.1">
    <property type="nucleotide sequence ID" value="NZ_JAGIZA010000005.1"/>
</dbReference>
<keyword evidence="5 8" id="KW-0418">Kinase</keyword>
<dbReference type="GO" id="GO:0005524">
    <property type="term" value="F:ATP binding"/>
    <property type="evidence" value="ECO:0007669"/>
    <property type="project" value="UniProtKB-KW"/>
</dbReference>
<protein>
    <recommendedName>
        <fullName evidence="2">hydroxymethylpyrimidine kinase</fullName>
        <ecNumber evidence="2">2.7.1.49</ecNumber>
    </recommendedName>
</protein>